<dbReference type="EMBL" id="GGEC01060362">
    <property type="protein sequence ID" value="MBX40846.1"/>
    <property type="molecule type" value="Transcribed_RNA"/>
</dbReference>
<accession>A0A2P2NEC8</accession>
<dbReference type="AlphaFoldDB" id="A0A2P2NEC8"/>
<organism evidence="1">
    <name type="scientific">Rhizophora mucronata</name>
    <name type="common">Asiatic mangrove</name>
    <dbReference type="NCBI Taxonomy" id="61149"/>
    <lineage>
        <taxon>Eukaryota</taxon>
        <taxon>Viridiplantae</taxon>
        <taxon>Streptophyta</taxon>
        <taxon>Embryophyta</taxon>
        <taxon>Tracheophyta</taxon>
        <taxon>Spermatophyta</taxon>
        <taxon>Magnoliopsida</taxon>
        <taxon>eudicotyledons</taxon>
        <taxon>Gunneridae</taxon>
        <taxon>Pentapetalae</taxon>
        <taxon>rosids</taxon>
        <taxon>fabids</taxon>
        <taxon>Malpighiales</taxon>
        <taxon>Rhizophoraceae</taxon>
        <taxon>Rhizophora</taxon>
    </lineage>
</organism>
<evidence type="ECO:0000313" key="1">
    <source>
        <dbReference type="EMBL" id="MBX40846.1"/>
    </source>
</evidence>
<name>A0A2P2NEC8_RHIMU</name>
<reference evidence="1" key="1">
    <citation type="submission" date="2018-02" db="EMBL/GenBank/DDBJ databases">
        <title>Rhizophora mucronata_Transcriptome.</title>
        <authorList>
            <person name="Meera S.P."/>
            <person name="Sreeshan A."/>
            <person name="Augustine A."/>
        </authorList>
    </citation>
    <scope>NUCLEOTIDE SEQUENCE</scope>
    <source>
        <tissue evidence="1">Leaf</tissue>
    </source>
</reference>
<sequence>MSMDGSKKSQRVPPLSSWLFSCFRDESARNDHYPEPMPSFEIENVNARQPVRAEAAIAAAARHFSAPHKVQFG</sequence>
<dbReference type="PROSITE" id="PS51257">
    <property type="entry name" value="PROKAR_LIPOPROTEIN"/>
    <property type="match status" value="1"/>
</dbReference>
<proteinExistence type="predicted"/>
<protein>
    <submittedName>
        <fullName evidence="1">Uncharacterized protein</fullName>
    </submittedName>
</protein>